<evidence type="ECO:0000313" key="2">
    <source>
        <dbReference type="EMBL" id="GEQ85767.1"/>
    </source>
</evidence>
<comment type="caution">
    <text evidence="2">The sequence shown here is derived from an EMBL/GenBank/DDBJ whole genome shotgun (WGS) entry which is preliminary data.</text>
</comment>
<proteinExistence type="predicted"/>
<feature type="transmembrane region" description="Helical" evidence="1">
    <location>
        <begin position="63"/>
        <end position="81"/>
    </location>
</feature>
<reference evidence="2 3" key="1">
    <citation type="submission" date="2019-08" db="EMBL/GenBank/DDBJ databases">
        <title>Ulvibacter marinistellae sp. nov., isolated from a starfish, Patiria pectinifera.</title>
        <authorList>
            <person name="Kawano K."/>
            <person name="Ushijima N."/>
            <person name="Kihara M."/>
            <person name="Itoh H."/>
        </authorList>
    </citation>
    <scope>NUCLEOTIDE SEQUENCE [LARGE SCALE GENOMIC DNA]</scope>
    <source>
        <strain evidence="2 3">KK4</strain>
    </source>
</reference>
<dbReference type="Proteomes" id="UP000326994">
    <property type="component" value="Unassembled WGS sequence"/>
</dbReference>
<feature type="transmembrane region" description="Helical" evidence="1">
    <location>
        <begin position="38"/>
        <end position="57"/>
    </location>
</feature>
<feature type="transmembrane region" description="Helical" evidence="1">
    <location>
        <begin position="149"/>
        <end position="173"/>
    </location>
</feature>
<accession>A0A5J4FTG3</accession>
<evidence type="ECO:0000256" key="1">
    <source>
        <dbReference type="SAM" id="Phobius"/>
    </source>
</evidence>
<feature type="transmembrane region" description="Helical" evidence="1">
    <location>
        <begin position="93"/>
        <end position="111"/>
    </location>
</feature>
<sequence length="221" mass="25815">MQVLLQLIGKLWFILIGFNSVLYLYSAFKIKKNRSLNLLALYLVLIFLNQLVADYVADLTGNNLFLFHVYLIIQFLCLSFFYKSLFNKKQKKVVNLLLVIVLIALIVYYIVWPDDFVYFNLPEILIATIPVLGYIMVHLYNSLTEKGDYLLVSGGLLVYLSISSLIFLLYALFTNNIDKNILSDETAFNISEINRISYLLLHVVIFLEWKFNISKWRRKTV</sequence>
<gene>
    <name evidence="2" type="ORF">ULMS_12750</name>
</gene>
<feature type="transmembrane region" description="Helical" evidence="1">
    <location>
        <begin position="117"/>
        <end position="137"/>
    </location>
</feature>
<name>A0A5J4FTG3_9FLAO</name>
<dbReference type="OrthoDB" id="1253476at2"/>
<dbReference type="RefSeq" id="WP_151893665.1">
    <property type="nucleotide sequence ID" value="NZ_BKCF01000001.1"/>
</dbReference>
<evidence type="ECO:0008006" key="4">
    <source>
        <dbReference type="Google" id="ProtNLM"/>
    </source>
</evidence>
<keyword evidence="3" id="KW-1185">Reference proteome</keyword>
<protein>
    <recommendedName>
        <fullName evidence="4">YhhN-like protein</fullName>
    </recommendedName>
</protein>
<keyword evidence="1" id="KW-0812">Transmembrane</keyword>
<keyword evidence="1" id="KW-0472">Membrane</keyword>
<organism evidence="2 3">
    <name type="scientific">Patiriisocius marinistellae</name>
    <dbReference type="NCBI Taxonomy" id="2494560"/>
    <lineage>
        <taxon>Bacteria</taxon>
        <taxon>Pseudomonadati</taxon>
        <taxon>Bacteroidota</taxon>
        <taxon>Flavobacteriia</taxon>
        <taxon>Flavobacteriales</taxon>
        <taxon>Flavobacteriaceae</taxon>
        <taxon>Patiriisocius</taxon>
    </lineage>
</organism>
<dbReference type="EMBL" id="BKCF01000001">
    <property type="protein sequence ID" value="GEQ85767.1"/>
    <property type="molecule type" value="Genomic_DNA"/>
</dbReference>
<keyword evidence="1" id="KW-1133">Transmembrane helix</keyword>
<feature type="transmembrane region" description="Helical" evidence="1">
    <location>
        <begin position="6"/>
        <end position="26"/>
    </location>
</feature>
<dbReference type="AlphaFoldDB" id="A0A5J4FTG3"/>
<feature type="transmembrane region" description="Helical" evidence="1">
    <location>
        <begin position="193"/>
        <end position="211"/>
    </location>
</feature>
<evidence type="ECO:0000313" key="3">
    <source>
        <dbReference type="Proteomes" id="UP000326994"/>
    </source>
</evidence>